<proteinExistence type="predicted"/>
<sequence>MDLSLRTAWHTLDDWLEGPASLMAQRWRKGRPSHVVQARMEESGKAVFLRSGRKRGAGELTMAAGQHEREQGQVEALSSLINGRHVELSTPRAWVIERRIELPLEAGEHLDGIVASRIASLSPLPAQDTLYGHRVAARDKAATRVSVDIALIPKGRVAAALDIIEAAGARSTEVIAHTSHGTTISLYPRRTGRHGALGRIKLVLAVALIAAVTSAGVALGARTVYGMNKAAQRTELEARAATARATIGEIMAPQEAGTAPEQAALQIKNEAVSALGALDDLAEALPAHSFATEITLMDGRLRLAGRTYDLPDVLTALESSGRFAESALVGPAVRGEDERSSLFTLETRPLIRTGGALQ</sequence>
<dbReference type="AlphaFoldDB" id="A0A5D4GS13"/>
<dbReference type="OrthoDB" id="8114586at2"/>
<protein>
    <submittedName>
        <fullName evidence="2">PilN domain-containing protein</fullName>
    </submittedName>
</protein>
<reference evidence="2 3" key="2">
    <citation type="submission" date="2019-09" db="EMBL/GenBank/DDBJ databases">
        <title>Mesorhizobium sp. MaA-C15 isolated from Microcystis aeruginosa.</title>
        <authorList>
            <person name="Jeong S.E."/>
            <person name="Jin H.M."/>
            <person name="Jeon C.O."/>
        </authorList>
    </citation>
    <scope>NUCLEOTIDE SEQUENCE [LARGE SCALE GENOMIC DNA]</scope>
    <source>
        <strain evidence="2 3">MaA-C15</strain>
    </source>
</reference>
<keyword evidence="1" id="KW-1133">Transmembrane helix</keyword>
<name>A0A5D4GS13_9HYPH</name>
<reference evidence="2 3" key="1">
    <citation type="submission" date="2019-08" db="EMBL/GenBank/DDBJ databases">
        <authorList>
            <person name="Seo Y.L."/>
        </authorList>
    </citation>
    <scope>NUCLEOTIDE SEQUENCE [LARGE SCALE GENOMIC DNA]</scope>
    <source>
        <strain evidence="2 3">MaA-C15</strain>
    </source>
</reference>
<dbReference type="EMBL" id="VSZS01000067">
    <property type="protein sequence ID" value="TYR30075.1"/>
    <property type="molecule type" value="Genomic_DNA"/>
</dbReference>
<keyword evidence="1" id="KW-0472">Membrane</keyword>
<dbReference type="Proteomes" id="UP000323258">
    <property type="component" value="Unassembled WGS sequence"/>
</dbReference>
<organism evidence="2 3">
    <name type="scientific">Neoaquamicrobium microcysteis</name>
    <dbReference type="NCBI Taxonomy" id="2682781"/>
    <lineage>
        <taxon>Bacteria</taxon>
        <taxon>Pseudomonadati</taxon>
        <taxon>Pseudomonadota</taxon>
        <taxon>Alphaproteobacteria</taxon>
        <taxon>Hyphomicrobiales</taxon>
        <taxon>Phyllobacteriaceae</taxon>
        <taxon>Neoaquamicrobium</taxon>
    </lineage>
</organism>
<keyword evidence="3" id="KW-1185">Reference proteome</keyword>
<keyword evidence="1" id="KW-0812">Transmembrane</keyword>
<feature type="transmembrane region" description="Helical" evidence="1">
    <location>
        <begin position="202"/>
        <end position="225"/>
    </location>
</feature>
<evidence type="ECO:0000313" key="2">
    <source>
        <dbReference type="EMBL" id="TYR30075.1"/>
    </source>
</evidence>
<accession>A0A5D4GS13</accession>
<dbReference type="RefSeq" id="WP_148916433.1">
    <property type="nucleotide sequence ID" value="NZ_VSZS01000067.1"/>
</dbReference>
<comment type="caution">
    <text evidence="2">The sequence shown here is derived from an EMBL/GenBank/DDBJ whole genome shotgun (WGS) entry which is preliminary data.</text>
</comment>
<gene>
    <name evidence="2" type="ORF">FY036_19480</name>
</gene>
<evidence type="ECO:0000256" key="1">
    <source>
        <dbReference type="SAM" id="Phobius"/>
    </source>
</evidence>
<evidence type="ECO:0000313" key="3">
    <source>
        <dbReference type="Proteomes" id="UP000323258"/>
    </source>
</evidence>